<dbReference type="PANTHER" id="PTHR43377:SF12">
    <property type="entry name" value="BINDING ROSSMANN FOLD OXIDOREDUCTASE, PUTATIVE (AFU_ORTHOLOGUE AFUA_3G11840)-RELATED"/>
    <property type="match status" value="1"/>
</dbReference>
<dbReference type="PANTHER" id="PTHR43377">
    <property type="entry name" value="BILIVERDIN REDUCTASE A"/>
    <property type="match status" value="1"/>
</dbReference>
<gene>
    <name evidence="4" type="ORF">RHS04_06203</name>
</gene>
<evidence type="ECO:0000313" key="4">
    <source>
        <dbReference type="EMBL" id="KAF8676815.1"/>
    </source>
</evidence>
<feature type="compositionally biased region" description="Low complexity" evidence="1">
    <location>
        <begin position="635"/>
        <end position="756"/>
    </location>
</feature>
<sequence>MDSLRKTIKSMGITAKSMAKPDPHIDFAPTTEPVPDQTAQEPPPIGPPVRLAVIGAGQRGKVSNSSLVRLFMFKYGQYALNNPKHCVVVAIAEPRPETRERMAQDHQVGADRVFNDWKDLLAACDAHDAGRKDAQDARYVDGVVVTVQDHMHAEVVIPFARRGYHILCEKPMATTPEECIRMADEVEKSGIIFTIAHVLRYSKYNQALREVIASGSLGKLVNVVHVEPVGHYHFAHSYVRGNWNQESKSSFSLMTKSCHDIDLLCHFFAPATPVRFSSFGSLTHFRKSEKPAEAGSATRCLDCPVQNTCPYSASRIYLTGNTGWPVSAIVDGAVTKDKVMKELEDGPYGMCVYESPNDVCDHQVVNIEFSNGTTASFTMVAFTKLICERQTRLHLTHGEVVGDSNVFTTSDFRTNETRRHRPSSMDAHGDGDMGVVREFVQCVARRLAKKGNSGGEREDDGGDGGEDLGYPVSEVLRSHLAVFCAEKARRDGTVILFEEFERERGPGTVVWTLIVGAPPQVQSTRSSLFLSRSFFLLCLFALPAILPSSSSDPSFNDLAKSCLALESVLTTEISRLAQVMDNIYTDSLTRTVLAPSASQSIVVLDHMGQSALVTAGYVAWNVQLGHGLGKRQETESTPAQTTPPTTPTSAAPPETTTRPTTTSESTPTTTSTSSESSTTPTTTTTSTSTTPTTTSTSTSTTVPPTTTSTTPTTSSTSTTVETSTTSTHSTPSTSETPESRTSTTERTTTSTPQTSEQQNQNTSQAGNSPNTPTPTPTPNPGSSPTPTPPQTNQGGNTVSQTGTLTTISSFSTTTLPDGSRSTLTVLVTSSIPPSGGLNETDTGNSHSSSGSNGRAVAIGLGVTGGFVALIILIFGITWHIRRKRRNAMPLDESEIWGSHEAKTPPQGNLALNAQATGYTYNPYGEVRPAAYAPVPTAMPPPHPRPMVLAESDENRLSAGSYGAQPSVGPSVPLLSRTKTADEILYEAAREGLPKSRASSATASHHTRPSETGVSYRQKTSYAASHKTHGSSASRASGSAVGLLDRPPTHATHDEDGLSEPERPASPVSIAAPRLAIVNPDLDKDV</sequence>
<accession>A0A8H7LIL1</accession>
<evidence type="ECO:0000256" key="1">
    <source>
        <dbReference type="SAM" id="MobiDB-lite"/>
    </source>
</evidence>
<feature type="region of interest" description="Disordered" evidence="1">
    <location>
        <begin position="990"/>
        <end position="1085"/>
    </location>
</feature>
<feature type="compositionally biased region" description="Basic and acidic residues" evidence="1">
    <location>
        <begin position="1046"/>
        <end position="1062"/>
    </location>
</feature>
<protein>
    <submittedName>
        <fullName evidence="4">Oxidoreductase family, C-terminal alpha/beta domain</fullName>
    </submittedName>
</protein>
<evidence type="ECO:0000256" key="2">
    <source>
        <dbReference type="SAM" id="Phobius"/>
    </source>
</evidence>
<feature type="transmembrane region" description="Helical" evidence="2">
    <location>
        <begin position="855"/>
        <end position="878"/>
    </location>
</feature>
<dbReference type="EMBL" id="JACYCC010000041">
    <property type="protein sequence ID" value="KAF8676815.1"/>
    <property type="molecule type" value="Genomic_DNA"/>
</dbReference>
<dbReference type="InterPro" id="IPR036291">
    <property type="entry name" value="NAD(P)-bd_dom_sf"/>
</dbReference>
<feature type="compositionally biased region" description="Low complexity" evidence="1">
    <location>
        <begin position="1029"/>
        <end position="1041"/>
    </location>
</feature>
<keyword evidence="2" id="KW-0812">Transmembrane</keyword>
<dbReference type="AlphaFoldDB" id="A0A8H7LIL1"/>
<dbReference type="Proteomes" id="UP000650582">
    <property type="component" value="Unassembled WGS sequence"/>
</dbReference>
<feature type="region of interest" description="Disordered" evidence="1">
    <location>
        <begin position="830"/>
        <end position="851"/>
    </location>
</feature>
<keyword evidence="2" id="KW-1133">Transmembrane helix</keyword>
<dbReference type="InterPro" id="IPR051450">
    <property type="entry name" value="Gfo/Idh/MocA_Oxidoreductases"/>
</dbReference>
<organism evidence="4 5">
    <name type="scientific">Rhizoctonia solani</name>
    <dbReference type="NCBI Taxonomy" id="456999"/>
    <lineage>
        <taxon>Eukaryota</taxon>
        <taxon>Fungi</taxon>
        <taxon>Dikarya</taxon>
        <taxon>Basidiomycota</taxon>
        <taxon>Agaricomycotina</taxon>
        <taxon>Agaricomycetes</taxon>
        <taxon>Cantharellales</taxon>
        <taxon>Ceratobasidiaceae</taxon>
        <taxon>Rhizoctonia</taxon>
    </lineage>
</organism>
<dbReference type="InterPro" id="IPR000683">
    <property type="entry name" value="Gfo/Idh/MocA-like_OxRdtase_N"/>
</dbReference>
<feature type="compositionally biased region" description="Polar residues" evidence="1">
    <location>
        <begin position="1009"/>
        <end position="1022"/>
    </location>
</feature>
<feature type="region of interest" description="Disordered" evidence="1">
    <location>
        <begin position="629"/>
        <end position="802"/>
    </location>
</feature>
<evidence type="ECO:0000313" key="5">
    <source>
        <dbReference type="Proteomes" id="UP000650582"/>
    </source>
</evidence>
<feature type="region of interest" description="Disordered" evidence="1">
    <location>
        <begin position="10"/>
        <end position="44"/>
    </location>
</feature>
<feature type="domain" description="Gfo/Idh/MocA-like oxidoreductase N-terminal" evidence="3">
    <location>
        <begin position="50"/>
        <end position="197"/>
    </location>
</feature>
<dbReference type="Pfam" id="PF01408">
    <property type="entry name" value="GFO_IDH_MocA"/>
    <property type="match status" value="1"/>
</dbReference>
<comment type="caution">
    <text evidence="4">The sequence shown here is derived from an EMBL/GenBank/DDBJ whole genome shotgun (WGS) entry which is preliminary data.</text>
</comment>
<feature type="compositionally biased region" description="Pro residues" evidence="1">
    <location>
        <begin position="771"/>
        <end position="789"/>
    </location>
</feature>
<dbReference type="GO" id="GO:0000166">
    <property type="term" value="F:nucleotide binding"/>
    <property type="evidence" value="ECO:0007669"/>
    <property type="project" value="InterPro"/>
</dbReference>
<dbReference type="Gene3D" id="3.30.360.10">
    <property type="entry name" value="Dihydrodipicolinate Reductase, domain 2"/>
    <property type="match status" value="1"/>
</dbReference>
<keyword evidence="2" id="KW-0472">Membrane</keyword>
<dbReference type="Gene3D" id="3.40.50.720">
    <property type="entry name" value="NAD(P)-binding Rossmann-like Domain"/>
    <property type="match status" value="1"/>
</dbReference>
<proteinExistence type="predicted"/>
<evidence type="ECO:0000259" key="3">
    <source>
        <dbReference type="Pfam" id="PF01408"/>
    </source>
</evidence>
<reference evidence="4" key="1">
    <citation type="submission" date="2020-09" db="EMBL/GenBank/DDBJ databases">
        <title>Comparative genome analyses of four rice-infecting Rhizoctonia solani isolates reveal extensive enrichment of homogalacturonan modification genes.</title>
        <authorList>
            <person name="Lee D.-Y."/>
            <person name="Jeon J."/>
            <person name="Kim K.-T."/>
            <person name="Cheong K."/>
            <person name="Song H."/>
            <person name="Choi G."/>
            <person name="Ko J."/>
            <person name="Opiyo S.O."/>
            <person name="Zuo S."/>
            <person name="Madhav S."/>
            <person name="Lee Y.-H."/>
            <person name="Wang G.-L."/>
        </authorList>
    </citation>
    <scope>NUCLEOTIDE SEQUENCE</scope>
    <source>
        <strain evidence="4">AG1-IA YN-7</strain>
    </source>
</reference>
<name>A0A8H7LIL1_9AGAM</name>
<dbReference type="SUPFAM" id="SSF55347">
    <property type="entry name" value="Glyceraldehyde-3-phosphate dehydrogenase-like, C-terminal domain"/>
    <property type="match status" value="1"/>
</dbReference>
<feature type="compositionally biased region" description="Low complexity" evidence="1">
    <location>
        <begin position="790"/>
        <end position="802"/>
    </location>
</feature>
<dbReference type="SUPFAM" id="SSF51735">
    <property type="entry name" value="NAD(P)-binding Rossmann-fold domains"/>
    <property type="match status" value="1"/>
</dbReference>